<evidence type="ECO:0000313" key="5">
    <source>
        <dbReference type="Proteomes" id="UP000887540"/>
    </source>
</evidence>
<accession>A0A914C7H0</accession>
<protein>
    <recommendedName>
        <fullName evidence="2">Integrator complex subunit 7</fullName>
    </recommendedName>
</protein>
<dbReference type="GO" id="GO:0034472">
    <property type="term" value="P:snRNA 3'-end processing"/>
    <property type="evidence" value="ECO:0007669"/>
    <property type="project" value="TreeGrafter"/>
</dbReference>
<dbReference type="InterPro" id="IPR016024">
    <property type="entry name" value="ARM-type_fold"/>
</dbReference>
<comment type="similarity">
    <text evidence="1">Belongs to the Integrator subunit 7 family.</text>
</comment>
<evidence type="ECO:0000259" key="3">
    <source>
        <dbReference type="Pfam" id="PF22965"/>
    </source>
</evidence>
<feature type="domain" description="Integrator complex subunit 7 N-terminal" evidence="4">
    <location>
        <begin position="11"/>
        <end position="498"/>
    </location>
</feature>
<keyword evidence="5" id="KW-1185">Reference proteome</keyword>
<name>A0A914C7H0_9BILA</name>
<dbReference type="AlphaFoldDB" id="A0A914C7H0"/>
<sequence>MEISSSAQEKLNRLDKGLSSLLFHEQVEVLAQAINFVEENPFPYFVNTLMAERSIYSNAVRLRIVKLVEECGPYLNVVFSRDQIVQEVIYVSHSTDFKARCLMLMFLEKLAPIIYDNKNFHHLLLESLDSSYQLEVTAAISASSALAQHSFEFASAVVEKLSGMVCSQQTDFSTKLRVINLMATFKENFEVTKKCMALANRLLRENFDQSLTVAILASLTSLAYRSSLGVTEQIALLFTQLYKAVPQRGLIKAILGCLQKLAEMPHHWSNTQITQLLDFMEKIRDLNSSLVFRSWLRCLEILTTTGIHSLIIHEKLGTCWTLLSEPDLAVRISAIKVFMNILFKLPSEQLHVIMFEALVNTCSDLKATNQVVNKKKFYKLLTDYLKTGSCPQTGTARIMEHLLKTSPEDQDFELVLDSLNVICDSDPEACPYISAWAQAILREADFSKRQPPLALISLFLAPVEMSEEKAKILFDKVVDYVDDFMVYRIARTAFRNGHWKLVAAPLLESINEKTESRETKNWLVALTNIAHSQVTKVEAEDFAAGHNFLNQAFLLLGKFESLDLATQDFNFNYRYVQCLQTTFYATTKILEMLNHNRFYLTAVSEAPNVQKVISVACDDLAKMVIEKSLPRWNNLYSRSFDADQQTLFHIQLWTIYTNCLISVLQFFCQESINHFQMAVNPDLNTTNRQFQSMVFWMKSQVDKFWEHTHPEVTKRVTELNLQLLQNLLEKFWSTPIYMPRYFFQNLHKTVIKLNLLPQPKEKDGSISIPARRLPVTVEGRIQTNNPNRIETLTINLTSYPLKDSTDQAKYSRNVELQENENYFKAQFLLNLLKSTKITVSLTFTDVNTKRSWECDATAQLIVSVNE</sequence>
<dbReference type="WBParaSite" id="ACRNAN_Path_496.g1876.t1">
    <property type="protein sequence ID" value="ACRNAN_Path_496.g1876.t1"/>
    <property type="gene ID" value="ACRNAN_Path_496.g1876"/>
</dbReference>
<dbReference type="PANTHER" id="PTHR13322:SF2">
    <property type="entry name" value="INTEGRATOR COMPLEX SUBUNIT 7"/>
    <property type="match status" value="1"/>
</dbReference>
<evidence type="ECO:0000256" key="2">
    <source>
        <dbReference type="ARBA" id="ARBA00015336"/>
    </source>
</evidence>
<reference evidence="6" key="1">
    <citation type="submission" date="2022-11" db="UniProtKB">
        <authorList>
            <consortium name="WormBaseParasite"/>
        </authorList>
    </citation>
    <scope>IDENTIFICATION</scope>
</reference>
<dbReference type="InterPro" id="IPR054519">
    <property type="entry name" value="INTS7_C"/>
</dbReference>
<evidence type="ECO:0000256" key="1">
    <source>
        <dbReference type="ARBA" id="ARBA00008565"/>
    </source>
</evidence>
<dbReference type="PANTHER" id="PTHR13322">
    <property type="entry name" value="C1ORF73 PROTEIN"/>
    <property type="match status" value="1"/>
</dbReference>
<dbReference type="GO" id="GO:0032039">
    <property type="term" value="C:integrator complex"/>
    <property type="evidence" value="ECO:0007669"/>
    <property type="project" value="InterPro"/>
</dbReference>
<evidence type="ECO:0000313" key="6">
    <source>
        <dbReference type="WBParaSite" id="ACRNAN_Path_496.g1876.t1"/>
    </source>
</evidence>
<dbReference type="SUPFAM" id="SSF48371">
    <property type="entry name" value="ARM repeat"/>
    <property type="match status" value="1"/>
</dbReference>
<dbReference type="Proteomes" id="UP000887540">
    <property type="component" value="Unplaced"/>
</dbReference>
<feature type="domain" description="Integrator complex subunit 7 C-terminal" evidence="3">
    <location>
        <begin position="752"/>
        <end position="852"/>
    </location>
</feature>
<dbReference type="InterPro" id="IPR033060">
    <property type="entry name" value="INTS7"/>
</dbReference>
<dbReference type="Pfam" id="PF24436">
    <property type="entry name" value="INTS7_N"/>
    <property type="match status" value="1"/>
</dbReference>
<dbReference type="Pfam" id="PF22965">
    <property type="entry name" value="INTS7_C"/>
    <property type="match status" value="1"/>
</dbReference>
<evidence type="ECO:0000259" key="4">
    <source>
        <dbReference type="Pfam" id="PF24436"/>
    </source>
</evidence>
<dbReference type="InterPro" id="IPR056516">
    <property type="entry name" value="INTS7_N"/>
</dbReference>
<organism evidence="5 6">
    <name type="scientific">Acrobeloides nanus</name>
    <dbReference type="NCBI Taxonomy" id="290746"/>
    <lineage>
        <taxon>Eukaryota</taxon>
        <taxon>Metazoa</taxon>
        <taxon>Ecdysozoa</taxon>
        <taxon>Nematoda</taxon>
        <taxon>Chromadorea</taxon>
        <taxon>Rhabditida</taxon>
        <taxon>Tylenchina</taxon>
        <taxon>Cephalobomorpha</taxon>
        <taxon>Cephaloboidea</taxon>
        <taxon>Cephalobidae</taxon>
        <taxon>Acrobeloides</taxon>
    </lineage>
</organism>
<proteinExistence type="inferred from homology"/>